<reference evidence="2" key="1">
    <citation type="journal article" date="2014" name="Int. J. Syst. Evol. Microbiol.">
        <title>Complete genome sequence of Corynebacterium casei LMG S-19264T (=DSM 44701T), isolated from a smear-ripened cheese.</title>
        <authorList>
            <consortium name="US DOE Joint Genome Institute (JGI-PGF)"/>
            <person name="Walter F."/>
            <person name="Albersmeier A."/>
            <person name="Kalinowski J."/>
            <person name="Ruckert C."/>
        </authorList>
    </citation>
    <scope>NUCLEOTIDE SEQUENCE</scope>
    <source>
        <strain evidence="2">VKM B-2222</strain>
    </source>
</reference>
<proteinExistence type="predicted"/>
<keyword evidence="1" id="KW-0732">Signal</keyword>
<protein>
    <recommendedName>
        <fullName evidence="4">Lipoprotein</fullName>
    </recommendedName>
</protein>
<comment type="caution">
    <text evidence="2">The sequence shown here is derived from an EMBL/GenBank/DDBJ whole genome shotgun (WGS) entry which is preliminary data.</text>
</comment>
<dbReference type="AlphaFoldDB" id="A0AAD3RTR1"/>
<sequence>MRMILSLVLILSACASPSPQFFGATRYDTTLDGIRFVVFHDGARAQVIRLGYLDRQTRARIPELMVVAAEQTTGCRVIPNSLRSRIPGDTGEAQLSLRCPDG</sequence>
<feature type="chain" id="PRO_5042040537" description="Lipoprotein" evidence="1">
    <location>
        <begin position="24"/>
        <end position="102"/>
    </location>
</feature>
<evidence type="ECO:0000256" key="1">
    <source>
        <dbReference type="SAM" id="SignalP"/>
    </source>
</evidence>
<name>A0AAD3RTR1_9RHOB</name>
<evidence type="ECO:0000313" key="2">
    <source>
        <dbReference type="EMBL" id="GLK64798.1"/>
    </source>
</evidence>
<feature type="signal peptide" evidence="1">
    <location>
        <begin position="1"/>
        <end position="23"/>
    </location>
</feature>
<evidence type="ECO:0000313" key="3">
    <source>
        <dbReference type="Proteomes" id="UP001143349"/>
    </source>
</evidence>
<gene>
    <name evidence="2" type="ORF">GCM10017635_22690</name>
</gene>
<accession>A0AAD3RTR1</accession>
<dbReference type="Proteomes" id="UP001143349">
    <property type="component" value="Unassembled WGS sequence"/>
</dbReference>
<keyword evidence="3" id="KW-1185">Reference proteome</keyword>
<reference evidence="2" key="2">
    <citation type="submission" date="2023-01" db="EMBL/GenBank/DDBJ databases">
        <authorList>
            <person name="Sun Q."/>
            <person name="Evtushenko L."/>
        </authorList>
    </citation>
    <scope>NUCLEOTIDE SEQUENCE</scope>
    <source>
        <strain evidence="2">VKM B-2222</strain>
    </source>
</reference>
<evidence type="ECO:0008006" key="4">
    <source>
        <dbReference type="Google" id="ProtNLM"/>
    </source>
</evidence>
<organism evidence="2 3">
    <name type="scientific">Paracoccus kondratievae</name>
    <dbReference type="NCBI Taxonomy" id="135740"/>
    <lineage>
        <taxon>Bacteria</taxon>
        <taxon>Pseudomonadati</taxon>
        <taxon>Pseudomonadota</taxon>
        <taxon>Alphaproteobacteria</taxon>
        <taxon>Rhodobacterales</taxon>
        <taxon>Paracoccaceae</taxon>
        <taxon>Paracoccus</taxon>
    </lineage>
</organism>
<dbReference type="EMBL" id="BSFH01000030">
    <property type="protein sequence ID" value="GLK64798.1"/>
    <property type="molecule type" value="Genomic_DNA"/>
</dbReference>